<evidence type="ECO:0000313" key="1">
    <source>
        <dbReference type="EMBL" id="ETM44534.1"/>
    </source>
</evidence>
<dbReference type="AlphaFoldDB" id="W2NA04"/>
<dbReference type="EMBL" id="KI693331">
    <property type="protein sequence ID" value="ETM44534.1"/>
    <property type="molecule type" value="Genomic_DNA"/>
</dbReference>
<proteinExistence type="predicted"/>
<accession>W2NA04</accession>
<organism evidence="1">
    <name type="scientific">Phytophthora nicotianae</name>
    <name type="common">Potato buckeye rot agent</name>
    <name type="synonym">Phytophthora parasitica</name>
    <dbReference type="NCBI Taxonomy" id="4792"/>
    <lineage>
        <taxon>Eukaryota</taxon>
        <taxon>Sar</taxon>
        <taxon>Stramenopiles</taxon>
        <taxon>Oomycota</taxon>
        <taxon>Peronosporomycetes</taxon>
        <taxon>Peronosporales</taxon>
        <taxon>Peronosporaceae</taxon>
        <taxon>Phytophthora</taxon>
    </lineage>
</organism>
<gene>
    <name evidence="1" type="ORF">L914_10241</name>
</gene>
<name>W2NA04_PHYNI</name>
<protein>
    <submittedName>
        <fullName evidence="1">Uncharacterized protein</fullName>
    </submittedName>
</protein>
<sequence>MTTPTFLATVCMHAFNALEDMGGHLLIERVTSLTTSEMGGLRSTTHRNHWKRWFVSWETKPNLWRVPLLVAAEYISSY</sequence>
<dbReference type="Proteomes" id="UP000054532">
    <property type="component" value="Unassembled WGS sequence"/>
</dbReference>
<reference evidence="1" key="1">
    <citation type="submission" date="2013-11" db="EMBL/GenBank/DDBJ databases">
        <title>The Genome Sequence of Phytophthora parasitica IAC_01/95.</title>
        <authorList>
            <consortium name="The Broad Institute Genomics Platform"/>
            <person name="Russ C."/>
            <person name="Tyler B."/>
            <person name="Panabieres F."/>
            <person name="Shan W."/>
            <person name="Tripathy S."/>
            <person name="Grunwald N."/>
            <person name="Machado M."/>
            <person name="Johnson C.S."/>
            <person name="Arredondo F."/>
            <person name="Hong C."/>
            <person name="Coffey M."/>
            <person name="Young S.K."/>
            <person name="Zeng Q."/>
            <person name="Gargeya S."/>
            <person name="Fitzgerald M."/>
            <person name="Abouelleil A."/>
            <person name="Alvarado L."/>
            <person name="Chapman S.B."/>
            <person name="Gainer-Dewar J."/>
            <person name="Goldberg J."/>
            <person name="Griggs A."/>
            <person name="Gujja S."/>
            <person name="Hansen M."/>
            <person name="Howarth C."/>
            <person name="Imamovic A."/>
            <person name="Ireland A."/>
            <person name="Larimer J."/>
            <person name="McCowan C."/>
            <person name="Murphy C."/>
            <person name="Pearson M."/>
            <person name="Poon T.W."/>
            <person name="Priest M."/>
            <person name="Roberts A."/>
            <person name="Saif S."/>
            <person name="Shea T."/>
            <person name="Sykes S."/>
            <person name="Wortman J."/>
            <person name="Nusbaum C."/>
            <person name="Birren B."/>
        </authorList>
    </citation>
    <scope>NUCLEOTIDE SEQUENCE [LARGE SCALE GENOMIC DNA]</scope>
    <source>
        <strain evidence="1">IAC_01/95</strain>
    </source>
</reference>